<feature type="region of interest" description="Disordered" evidence="1">
    <location>
        <begin position="1"/>
        <end position="101"/>
    </location>
</feature>
<feature type="compositionally biased region" description="Acidic residues" evidence="1">
    <location>
        <begin position="1"/>
        <end position="11"/>
    </location>
</feature>
<keyword evidence="3" id="KW-1185">Reference proteome</keyword>
<name>A0A2P4XCU7_9STRA</name>
<comment type="caution">
    <text evidence="2">The sequence shown here is derived from an EMBL/GenBank/DDBJ whole genome shotgun (WGS) entry which is preliminary data.</text>
</comment>
<evidence type="ECO:0000313" key="3">
    <source>
        <dbReference type="Proteomes" id="UP000237271"/>
    </source>
</evidence>
<dbReference type="AlphaFoldDB" id="A0A2P4XCU7"/>
<feature type="compositionally biased region" description="Low complexity" evidence="1">
    <location>
        <begin position="34"/>
        <end position="49"/>
    </location>
</feature>
<protein>
    <submittedName>
        <fullName evidence="2">ATP-binding cassette (ABC) Superfamily</fullName>
    </submittedName>
</protein>
<dbReference type="Proteomes" id="UP000237271">
    <property type="component" value="Unassembled WGS sequence"/>
</dbReference>
<keyword evidence="2" id="KW-0547">Nucleotide-binding</keyword>
<proteinExistence type="predicted"/>
<accession>A0A2P4XCU7</accession>
<evidence type="ECO:0000313" key="2">
    <source>
        <dbReference type="EMBL" id="POM63373.1"/>
    </source>
</evidence>
<sequence length="121" mass="12406">MITGSESEEDTTGSTKDPTPAQDGPLQNAPVDDSISSEAKAAPASSPAKNLTLDEGKARAKAAKAAPQKRADEGAAAAKKRTAPGSSNSEPPIAKGYRSLFDSELNETAEEGAIIKPQDLL</sequence>
<gene>
    <name evidence="2" type="ORF">PHPALM_21241</name>
</gene>
<organism evidence="2 3">
    <name type="scientific">Phytophthora palmivora</name>
    <dbReference type="NCBI Taxonomy" id="4796"/>
    <lineage>
        <taxon>Eukaryota</taxon>
        <taxon>Sar</taxon>
        <taxon>Stramenopiles</taxon>
        <taxon>Oomycota</taxon>
        <taxon>Peronosporomycetes</taxon>
        <taxon>Peronosporales</taxon>
        <taxon>Peronosporaceae</taxon>
        <taxon>Phytophthora</taxon>
    </lineage>
</organism>
<dbReference type="GO" id="GO:0005524">
    <property type="term" value="F:ATP binding"/>
    <property type="evidence" value="ECO:0007669"/>
    <property type="project" value="UniProtKB-KW"/>
</dbReference>
<keyword evidence="2" id="KW-0067">ATP-binding</keyword>
<evidence type="ECO:0000256" key="1">
    <source>
        <dbReference type="SAM" id="MobiDB-lite"/>
    </source>
</evidence>
<reference evidence="2 3" key="1">
    <citation type="journal article" date="2017" name="Genome Biol. Evol.">
        <title>Phytophthora megakarya and P. palmivora, closely related causal agents of cacao black pod rot, underwent increases in genome sizes and gene numbers by different mechanisms.</title>
        <authorList>
            <person name="Ali S.S."/>
            <person name="Shao J."/>
            <person name="Lary D.J."/>
            <person name="Kronmiller B."/>
            <person name="Shen D."/>
            <person name="Strem M.D."/>
            <person name="Amoako-Attah I."/>
            <person name="Akrofi A.Y."/>
            <person name="Begoude B.A."/>
            <person name="Ten Hoopen G.M."/>
            <person name="Coulibaly K."/>
            <person name="Kebe B.I."/>
            <person name="Melnick R.L."/>
            <person name="Guiltinan M.J."/>
            <person name="Tyler B.M."/>
            <person name="Meinhardt L.W."/>
            <person name="Bailey B.A."/>
        </authorList>
    </citation>
    <scope>NUCLEOTIDE SEQUENCE [LARGE SCALE GENOMIC DNA]</scope>
    <source>
        <strain evidence="3">sbr112.9</strain>
    </source>
</reference>
<dbReference type="EMBL" id="NCKW01011527">
    <property type="protein sequence ID" value="POM63373.1"/>
    <property type="molecule type" value="Genomic_DNA"/>
</dbReference>